<dbReference type="AlphaFoldDB" id="A0A5C3QEH7"/>
<evidence type="ECO:0000313" key="2">
    <source>
        <dbReference type="EMBL" id="TFL00476.1"/>
    </source>
</evidence>
<keyword evidence="3" id="KW-1185">Reference proteome</keyword>
<accession>A0A5C3QEH7</accession>
<organism evidence="2 3">
    <name type="scientific">Pterulicium gracile</name>
    <dbReference type="NCBI Taxonomy" id="1884261"/>
    <lineage>
        <taxon>Eukaryota</taxon>
        <taxon>Fungi</taxon>
        <taxon>Dikarya</taxon>
        <taxon>Basidiomycota</taxon>
        <taxon>Agaricomycotina</taxon>
        <taxon>Agaricomycetes</taxon>
        <taxon>Agaricomycetidae</taxon>
        <taxon>Agaricales</taxon>
        <taxon>Pleurotineae</taxon>
        <taxon>Pterulaceae</taxon>
        <taxon>Pterulicium</taxon>
    </lineage>
</organism>
<proteinExistence type="predicted"/>
<reference evidence="2 3" key="1">
    <citation type="journal article" date="2019" name="Nat. Ecol. Evol.">
        <title>Megaphylogeny resolves global patterns of mushroom evolution.</title>
        <authorList>
            <person name="Varga T."/>
            <person name="Krizsan K."/>
            <person name="Foldi C."/>
            <person name="Dima B."/>
            <person name="Sanchez-Garcia M."/>
            <person name="Sanchez-Ramirez S."/>
            <person name="Szollosi G.J."/>
            <person name="Szarkandi J.G."/>
            <person name="Papp V."/>
            <person name="Albert L."/>
            <person name="Andreopoulos W."/>
            <person name="Angelini C."/>
            <person name="Antonin V."/>
            <person name="Barry K.W."/>
            <person name="Bougher N.L."/>
            <person name="Buchanan P."/>
            <person name="Buyck B."/>
            <person name="Bense V."/>
            <person name="Catcheside P."/>
            <person name="Chovatia M."/>
            <person name="Cooper J."/>
            <person name="Damon W."/>
            <person name="Desjardin D."/>
            <person name="Finy P."/>
            <person name="Geml J."/>
            <person name="Haridas S."/>
            <person name="Hughes K."/>
            <person name="Justo A."/>
            <person name="Karasinski D."/>
            <person name="Kautmanova I."/>
            <person name="Kiss B."/>
            <person name="Kocsube S."/>
            <person name="Kotiranta H."/>
            <person name="LaButti K.M."/>
            <person name="Lechner B.E."/>
            <person name="Liimatainen K."/>
            <person name="Lipzen A."/>
            <person name="Lukacs Z."/>
            <person name="Mihaltcheva S."/>
            <person name="Morgado L.N."/>
            <person name="Niskanen T."/>
            <person name="Noordeloos M.E."/>
            <person name="Ohm R.A."/>
            <person name="Ortiz-Santana B."/>
            <person name="Ovrebo C."/>
            <person name="Racz N."/>
            <person name="Riley R."/>
            <person name="Savchenko A."/>
            <person name="Shiryaev A."/>
            <person name="Soop K."/>
            <person name="Spirin V."/>
            <person name="Szebenyi C."/>
            <person name="Tomsovsky M."/>
            <person name="Tulloss R.E."/>
            <person name="Uehling J."/>
            <person name="Grigoriev I.V."/>
            <person name="Vagvolgyi C."/>
            <person name="Papp T."/>
            <person name="Martin F.M."/>
            <person name="Miettinen O."/>
            <person name="Hibbett D.S."/>
            <person name="Nagy L.G."/>
        </authorList>
    </citation>
    <scope>NUCLEOTIDE SEQUENCE [LARGE SCALE GENOMIC DNA]</scope>
    <source>
        <strain evidence="2 3">CBS 309.79</strain>
    </source>
</reference>
<evidence type="ECO:0000256" key="1">
    <source>
        <dbReference type="SAM" id="MobiDB-lite"/>
    </source>
</evidence>
<name>A0A5C3QEH7_9AGAR</name>
<evidence type="ECO:0000313" key="3">
    <source>
        <dbReference type="Proteomes" id="UP000305067"/>
    </source>
</evidence>
<sequence>MWIVDILERFQCGRMIIHIIEWMIRSHKADRRCFHQAKHVRPRSAEAPAEHSLTPQANR</sequence>
<protein>
    <submittedName>
        <fullName evidence="2">Uncharacterized protein</fullName>
    </submittedName>
</protein>
<gene>
    <name evidence="2" type="ORF">BDV98DRAFT_569063</name>
</gene>
<dbReference type="Proteomes" id="UP000305067">
    <property type="component" value="Unassembled WGS sequence"/>
</dbReference>
<dbReference type="EMBL" id="ML178828">
    <property type="protein sequence ID" value="TFL00476.1"/>
    <property type="molecule type" value="Genomic_DNA"/>
</dbReference>
<feature type="region of interest" description="Disordered" evidence="1">
    <location>
        <begin position="38"/>
        <end position="59"/>
    </location>
</feature>